<dbReference type="PANTHER" id="PTHR38431:SF1">
    <property type="entry name" value="BLL2305 PROTEIN"/>
    <property type="match status" value="1"/>
</dbReference>
<dbReference type="InterPro" id="IPR036390">
    <property type="entry name" value="WH_DNA-bd_sf"/>
</dbReference>
<gene>
    <name evidence="4" type="ORF">DFR45_1128</name>
</gene>
<feature type="domain" description="PBP" evidence="3">
    <location>
        <begin position="140"/>
        <end position="324"/>
    </location>
</feature>
<sequence length="393" mass="42898">MKEISIRPVWGIHEPGGRPLPARIIELLVQVSESGSLLLAARALGLSYRRAWDLVREGEEHFGAALLVMERGRGSTLTELGTRIVWADKRIRARLQPILETMASELSEELRNALREAPAALRLHASHGFAIERLIERLGHEGLQLHISYASCSAAAAALREGECDMVGMHLPLGPLQDMALQHYRPWLQGMALTLVDIAQRRQGLMVQRGNPKEVFSLADLTRPQVRFINRQAGSGSRLLLEGLLAQQGIDATRIAGFEQGEYTHSAVAAYVASGMADVGFGLEPPARHFKLDFVPIATERYFLLCRDDVLPTPAAQKVLAVLRDPSFQSVLSQLPGYDPACAGVVMPLAQAYPALGEVRRRASARRPAGAGQSPAAVAGNVQPNAHPWRKPE</sequence>
<comment type="caution">
    <text evidence="4">The sequence shown here is derived from an EMBL/GenBank/DDBJ whole genome shotgun (WGS) entry which is preliminary data.</text>
</comment>
<evidence type="ECO:0000313" key="4">
    <source>
        <dbReference type="EMBL" id="RCX07597.1"/>
    </source>
</evidence>
<dbReference type="AlphaFoldDB" id="A0A369AHH4"/>
<dbReference type="Gene3D" id="1.10.10.10">
    <property type="entry name" value="Winged helix-like DNA-binding domain superfamily/Winged helix DNA-binding domain"/>
    <property type="match status" value="1"/>
</dbReference>
<protein>
    <submittedName>
        <fullName evidence="4">Molybdate transport repressor ModE-like protein</fullName>
    </submittedName>
</protein>
<feature type="domain" description="HTH lysR-type" evidence="2">
    <location>
        <begin position="25"/>
        <end position="81"/>
    </location>
</feature>
<proteinExistence type="predicted"/>
<dbReference type="SUPFAM" id="SSF46785">
    <property type="entry name" value="Winged helix' DNA-binding domain"/>
    <property type="match status" value="1"/>
</dbReference>
<dbReference type="RefSeq" id="WP_114484162.1">
    <property type="nucleotide sequence ID" value="NZ_QPJU01000012.1"/>
</dbReference>
<dbReference type="GO" id="GO:0003700">
    <property type="term" value="F:DNA-binding transcription factor activity"/>
    <property type="evidence" value="ECO:0007669"/>
    <property type="project" value="InterPro"/>
</dbReference>
<dbReference type="InterPro" id="IPR036388">
    <property type="entry name" value="WH-like_DNA-bd_sf"/>
</dbReference>
<evidence type="ECO:0000259" key="3">
    <source>
        <dbReference type="Pfam" id="PF12727"/>
    </source>
</evidence>
<feature type="region of interest" description="Disordered" evidence="1">
    <location>
        <begin position="364"/>
        <end position="393"/>
    </location>
</feature>
<dbReference type="InterPro" id="IPR000847">
    <property type="entry name" value="LysR_HTH_N"/>
</dbReference>
<dbReference type="Gene3D" id="3.40.190.10">
    <property type="entry name" value="Periplasmic binding protein-like II"/>
    <property type="match status" value="1"/>
</dbReference>
<organism evidence="4 5">
    <name type="scientific">Extensimonas vulgaris</name>
    <dbReference type="NCBI Taxonomy" id="1031594"/>
    <lineage>
        <taxon>Bacteria</taxon>
        <taxon>Pseudomonadati</taxon>
        <taxon>Pseudomonadota</taxon>
        <taxon>Betaproteobacteria</taxon>
        <taxon>Burkholderiales</taxon>
        <taxon>Comamonadaceae</taxon>
        <taxon>Extensimonas</taxon>
    </lineage>
</organism>
<dbReference type="SUPFAM" id="SSF53850">
    <property type="entry name" value="Periplasmic binding protein-like II"/>
    <property type="match status" value="1"/>
</dbReference>
<dbReference type="PANTHER" id="PTHR38431">
    <property type="entry name" value="BLL2305 PROTEIN"/>
    <property type="match status" value="1"/>
</dbReference>
<evidence type="ECO:0000259" key="2">
    <source>
        <dbReference type="Pfam" id="PF00126"/>
    </source>
</evidence>
<evidence type="ECO:0000256" key="1">
    <source>
        <dbReference type="SAM" id="MobiDB-lite"/>
    </source>
</evidence>
<reference evidence="4 5" key="1">
    <citation type="submission" date="2018-07" db="EMBL/GenBank/DDBJ databases">
        <title>Genomic Encyclopedia of Type Strains, Phase IV (KMG-IV): sequencing the most valuable type-strain genomes for metagenomic binning, comparative biology and taxonomic classification.</title>
        <authorList>
            <person name="Goeker M."/>
        </authorList>
    </citation>
    <scope>NUCLEOTIDE SEQUENCE [LARGE SCALE GENOMIC DNA]</scope>
    <source>
        <strain evidence="4 5">DSM 100911</strain>
    </source>
</reference>
<dbReference type="Proteomes" id="UP000252174">
    <property type="component" value="Unassembled WGS sequence"/>
</dbReference>
<dbReference type="Pfam" id="PF00126">
    <property type="entry name" value="HTH_1"/>
    <property type="match status" value="1"/>
</dbReference>
<dbReference type="Pfam" id="PF12727">
    <property type="entry name" value="PBP_like"/>
    <property type="match status" value="1"/>
</dbReference>
<evidence type="ECO:0000313" key="5">
    <source>
        <dbReference type="Proteomes" id="UP000252174"/>
    </source>
</evidence>
<keyword evidence="5" id="KW-1185">Reference proteome</keyword>
<name>A0A369AHH4_9BURK</name>
<dbReference type="InterPro" id="IPR024370">
    <property type="entry name" value="PBP_domain"/>
</dbReference>
<accession>A0A369AHH4</accession>
<dbReference type="OrthoDB" id="9805928at2"/>
<dbReference type="EMBL" id="QPJU01000012">
    <property type="protein sequence ID" value="RCX07597.1"/>
    <property type="molecule type" value="Genomic_DNA"/>
</dbReference>